<evidence type="ECO:0000313" key="1">
    <source>
        <dbReference type="EMBL" id="PLT46769.1"/>
    </source>
</evidence>
<dbReference type="OrthoDB" id="2486761at2"/>
<dbReference type="Pfam" id="PF18952">
    <property type="entry name" value="DUF5696"/>
    <property type="match status" value="1"/>
</dbReference>
<protein>
    <submittedName>
        <fullName evidence="1">Uncharacterized protein</fullName>
    </submittedName>
</protein>
<gene>
    <name evidence="1" type="ORF">B8V81_0993</name>
</gene>
<dbReference type="RefSeq" id="WP_028597628.1">
    <property type="nucleotide sequence ID" value="NZ_BIMM01000001.1"/>
</dbReference>
<reference evidence="1 2" key="1">
    <citation type="submission" date="2017-05" db="EMBL/GenBank/DDBJ databases">
        <title>Functional genome analysis of Paenibacillus pasadenensis strain R16: insights on endophytic life style and antifungal activity.</title>
        <authorList>
            <person name="Passera A."/>
            <person name="Marcolungo L."/>
            <person name="Casati P."/>
            <person name="Brasca M."/>
            <person name="Quaglino F."/>
            <person name="Delledonne M."/>
        </authorList>
    </citation>
    <scope>NUCLEOTIDE SEQUENCE [LARGE SCALE GENOMIC DNA]</scope>
    <source>
        <strain evidence="1 2">R16</strain>
    </source>
</reference>
<organism evidence="1 2">
    <name type="scientific">Paenibacillus pasadenensis</name>
    <dbReference type="NCBI Taxonomy" id="217090"/>
    <lineage>
        <taxon>Bacteria</taxon>
        <taxon>Bacillati</taxon>
        <taxon>Bacillota</taxon>
        <taxon>Bacilli</taxon>
        <taxon>Bacillales</taxon>
        <taxon>Paenibacillaceae</taxon>
        <taxon>Paenibacillus</taxon>
    </lineage>
</organism>
<keyword evidence="2" id="KW-1185">Reference proteome</keyword>
<dbReference type="InterPro" id="IPR043751">
    <property type="entry name" value="DUF5696"/>
</dbReference>
<sequence length="874" mass="97154">MLKDLREAASFRKKAAGRMALALALLAVLASAAIAYLPSVVQHYSIGRQPLPEYERAGLSPATGEIDKGAGTVLLAQNEGRELYLDARTLNLKVVDAQSGATWNSLYEDGKSGDAEKSPLLIRFLGKDSAMYEWDAYKYAIQNGRYTLNRIDGGVQIVFDFFESESYRLQEYLPQKISIEHYEKLFLEKLEQAVSQGKLTEAQAKKHEESLSIAYQRDEDNGLYFFKFSGLPPLSLVKDLIQFSKAVGYTTEMLLADSQQYGISVTIAQPARFVVTMEAKLDRGDLVVRVPSYSIEGDNDFYTIQNISVLPAFGLVSAEKAEDGQIVVPDGAGALFQINTFNGKFPEYERPLYDNTYYNTLYELPEYPETLSMPVFGLYATDLRGRSQGHLGIVEKGAELGYVKVQLGTKDASAGGSLYNKVYSSFDSTQYSRVKVFGPYSDNEARFLADTGLIPVDYTVRYKLFAGKVDYYDLARTYRQHLIDTYGLKPAYSTEPKLFLDVIGTVTLEKRRLGVPYTEPYSMTTYSQLLDIVKDLQDVNAVVNYKGVFNGGMDNTIGNKAELVGANGSRKELEALRKQVESGNGSLFLHADLMRVADTSGGFWPKSNALYGYDGKPVEIRKYNYAFGNFDPDSRGRYLLHPLRLSDTVDKFLKDSQAYPNLSLGDMGSTYYASYNPREIVDPVISRGIVEENLKKLSARKKLILENPAIDRIGYAAYASDISRESSGYATMYSSIPFRQLVMNGLTEYTTLDVNLAADRSDYFLLQAFELGSLPKFTISAENVDVLKNSEYSDYFSMQYAVLADEIKAVYAEYSEGLAAIGSKEIVGHRMLADNVFETTYASGASVIVNYNKFPVAAAGSNLDALGYVIQPTP</sequence>
<name>A0A2N5N8W7_9BACL</name>
<comment type="caution">
    <text evidence="1">The sequence shown here is derived from an EMBL/GenBank/DDBJ whole genome shotgun (WGS) entry which is preliminary data.</text>
</comment>
<dbReference type="Proteomes" id="UP000234789">
    <property type="component" value="Unassembled WGS sequence"/>
</dbReference>
<evidence type="ECO:0000313" key="2">
    <source>
        <dbReference type="Proteomes" id="UP000234789"/>
    </source>
</evidence>
<accession>A0A2N5N8W7</accession>
<proteinExistence type="predicted"/>
<dbReference type="AlphaFoldDB" id="A0A2N5N8W7"/>
<dbReference type="EMBL" id="NFEZ01000003">
    <property type="protein sequence ID" value="PLT46769.1"/>
    <property type="molecule type" value="Genomic_DNA"/>
</dbReference>